<evidence type="ECO:0000313" key="1">
    <source>
        <dbReference type="EMBL" id="EYU35467.1"/>
    </source>
</evidence>
<sequence length="93" mass="10586">MRATDNTSSPQTRNLLNTPLAYNPTRRFFSVCIDRFTRGSKLGPTTRLCQSKRWSLTCQSCTPRNLLLIRHLLLMGNGPGSSIDWPVKLHWLA</sequence>
<dbReference type="Proteomes" id="UP000030748">
    <property type="component" value="Unassembled WGS sequence"/>
</dbReference>
<organism evidence="1 2">
    <name type="scientific">Erythranthe guttata</name>
    <name type="common">Yellow monkey flower</name>
    <name type="synonym">Mimulus guttatus</name>
    <dbReference type="NCBI Taxonomy" id="4155"/>
    <lineage>
        <taxon>Eukaryota</taxon>
        <taxon>Viridiplantae</taxon>
        <taxon>Streptophyta</taxon>
        <taxon>Embryophyta</taxon>
        <taxon>Tracheophyta</taxon>
        <taxon>Spermatophyta</taxon>
        <taxon>Magnoliopsida</taxon>
        <taxon>eudicotyledons</taxon>
        <taxon>Gunneridae</taxon>
        <taxon>Pentapetalae</taxon>
        <taxon>asterids</taxon>
        <taxon>lamiids</taxon>
        <taxon>Lamiales</taxon>
        <taxon>Phrymaceae</taxon>
        <taxon>Erythranthe</taxon>
    </lineage>
</organism>
<evidence type="ECO:0000313" key="2">
    <source>
        <dbReference type="Proteomes" id="UP000030748"/>
    </source>
</evidence>
<name>A0A022R4J4_ERYGU</name>
<dbReference type="AlphaFoldDB" id="A0A022R4J4"/>
<keyword evidence="2" id="KW-1185">Reference proteome</keyword>
<gene>
    <name evidence="1" type="ORF">MIMGU_mgv1a017098mg</name>
</gene>
<accession>A0A022R4J4</accession>
<proteinExistence type="predicted"/>
<reference evidence="1 2" key="1">
    <citation type="journal article" date="2013" name="Proc. Natl. Acad. Sci. U.S.A.">
        <title>Fine-scale variation in meiotic recombination in Mimulus inferred from population shotgun sequencing.</title>
        <authorList>
            <person name="Hellsten U."/>
            <person name="Wright K.M."/>
            <person name="Jenkins J."/>
            <person name="Shu S."/>
            <person name="Yuan Y."/>
            <person name="Wessler S.R."/>
            <person name="Schmutz J."/>
            <person name="Willis J.H."/>
            <person name="Rokhsar D.S."/>
        </authorList>
    </citation>
    <scope>NUCLEOTIDE SEQUENCE [LARGE SCALE GENOMIC DNA]</scope>
    <source>
        <strain evidence="2">cv. DUN x IM62</strain>
    </source>
</reference>
<protein>
    <submittedName>
        <fullName evidence="1">Uncharacterized protein</fullName>
    </submittedName>
</protein>
<dbReference type="EMBL" id="KI630617">
    <property type="protein sequence ID" value="EYU35467.1"/>
    <property type="molecule type" value="Genomic_DNA"/>
</dbReference>